<dbReference type="GO" id="GO:0016787">
    <property type="term" value="F:hydrolase activity"/>
    <property type="evidence" value="ECO:0007669"/>
    <property type="project" value="UniProtKB-KW"/>
</dbReference>
<dbReference type="Proteomes" id="UP001056384">
    <property type="component" value="Chromosome 8"/>
</dbReference>
<sequence length="253" mass="28315">MGELSHEDPSPFGAKIDTVMRLLQDIRRKREQAILFVQFEDQLAQVQRALTHYDIDGIVVESAAAAGSQLREFQDSSHKATKRTVIVLDASSETAAGSNLQNANHVIFMSPLLRESQYGYESTMAQALGRVRRFGQSRPIHVYRVVAIDTIDVDILEHRERRVDALIEQDGTHIEAPPAAAKSNIRDEPRAERMRLVREDGKFSLRPKSWLAAGCVDDSTSEVTNGNGKGRVQGWEDFSSLVKFSSTFTEDDE</sequence>
<accession>A0A9Q9B107</accession>
<dbReference type="Pfam" id="PF00271">
    <property type="entry name" value="Helicase_C"/>
    <property type="match status" value="1"/>
</dbReference>
<dbReference type="EMBL" id="CP099425">
    <property type="protein sequence ID" value="USW56200.1"/>
    <property type="molecule type" value="Genomic_DNA"/>
</dbReference>
<dbReference type="InterPro" id="IPR049730">
    <property type="entry name" value="SNF2/RAD54-like_C"/>
</dbReference>
<keyword evidence="1 3" id="KW-0378">Hydrolase</keyword>
<feature type="domain" description="Helicase C-terminal" evidence="2">
    <location>
        <begin position="18"/>
        <end position="185"/>
    </location>
</feature>
<evidence type="ECO:0000313" key="3">
    <source>
        <dbReference type="EMBL" id="USW56200.1"/>
    </source>
</evidence>
<evidence type="ECO:0000256" key="1">
    <source>
        <dbReference type="ARBA" id="ARBA00022801"/>
    </source>
</evidence>
<organism evidence="3 4">
    <name type="scientific">Septoria linicola</name>
    <dbReference type="NCBI Taxonomy" id="215465"/>
    <lineage>
        <taxon>Eukaryota</taxon>
        <taxon>Fungi</taxon>
        <taxon>Dikarya</taxon>
        <taxon>Ascomycota</taxon>
        <taxon>Pezizomycotina</taxon>
        <taxon>Dothideomycetes</taxon>
        <taxon>Dothideomycetidae</taxon>
        <taxon>Mycosphaerellales</taxon>
        <taxon>Mycosphaerellaceae</taxon>
        <taxon>Septoria</taxon>
    </lineage>
</organism>
<evidence type="ECO:0000313" key="4">
    <source>
        <dbReference type="Proteomes" id="UP001056384"/>
    </source>
</evidence>
<dbReference type="PANTHER" id="PTHR45865">
    <property type="entry name" value="E3 UBIQUITIN-PROTEIN LIGASE SHPRH FAMILY MEMBER"/>
    <property type="match status" value="1"/>
</dbReference>
<dbReference type="CDD" id="cd18793">
    <property type="entry name" value="SF2_C_SNF"/>
    <property type="match status" value="1"/>
</dbReference>
<dbReference type="GO" id="GO:0004386">
    <property type="term" value="F:helicase activity"/>
    <property type="evidence" value="ECO:0007669"/>
    <property type="project" value="UniProtKB-KW"/>
</dbReference>
<dbReference type="InterPro" id="IPR001650">
    <property type="entry name" value="Helicase_C-like"/>
</dbReference>
<evidence type="ECO:0000259" key="2">
    <source>
        <dbReference type="PROSITE" id="PS51194"/>
    </source>
</evidence>
<name>A0A9Q9B107_9PEZI</name>
<keyword evidence="3" id="KW-0067">ATP-binding</keyword>
<dbReference type="PROSITE" id="PS51194">
    <property type="entry name" value="HELICASE_CTER"/>
    <property type="match status" value="1"/>
</dbReference>
<dbReference type="Gene3D" id="3.40.50.300">
    <property type="entry name" value="P-loop containing nucleotide triphosphate hydrolases"/>
    <property type="match status" value="1"/>
</dbReference>
<keyword evidence="3" id="KW-0547">Nucleotide-binding</keyword>
<gene>
    <name evidence="3" type="ORF">Slin15195_G095190</name>
</gene>
<keyword evidence="4" id="KW-1185">Reference proteome</keyword>
<reference evidence="3" key="1">
    <citation type="submission" date="2022-06" db="EMBL/GenBank/DDBJ databases">
        <title>Complete genome sequences of two strains of the flax pathogen Septoria linicola.</title>
        <authorList>
            <person name="Lapalu N."/>
            <person name="Simon A."/>
            <person name="Demenou B."/>
            <person name="Paumier D."/>
            <person name="Guillot M.-P."/>
            <person name="Gout L."/>
            <person name="Valade R."/>
        </authorList>
    </citation>
    <scope>NUCLEOTIDE SEQUENCE</scope>
    <source>
        <strain evidence="3">SE15195</strain>
    </source>
</reference>
<dbReference type="SUPFAM" id="SSF52540">
    <property type="entry name" value="P-loop containing nucleoside triphosphate hydrolases"/>
    <property type="match status" value="1"/>
</dbReference>
<dbReference type="InterPro" id="IPR052583">
    <property type="entry name" value="ATP-helicase/E3_Ub-Ligase"/>
</dbReference>
<proteinExistence type="predicted"/>
<protein>
    <submittedName>
        <fullName evidence="3">Helicase, P-loop containing nucleoside triphosphate hydrolase</fullName>
    </submittedName>
</protein>
<dbReference type="PANTHER" id="PTHR45865:SF1">
    <property type="entry name" value="E3 UBIQUITIN-PROTEIN LIGASE SHPRH"/>
    <property type="match status" value="1"/>
</dbReference>
<dbReference type="InterPro" id="IPR027417">
    <property type="entry name" value="P-loop_NTPase"/>
</dbReference>
<dbReference type="AlphaFoldDB" id="A0A9Q9B107"/>
<keyword evidence="3" id="KW-0347">Helicase</keyword>